<dbReference type="EMBL" id="PDLM01000004">
    <property type="protein sequence ID" value="RDW79923.1"/>
    <property type="molecule type" value="Genomic_DNA"/>
</dbReference>
<organism evidence="2 3">
    <name type="scientific">Coleophoma cylindrospora</name>
    <dbReference type="NCBI Taxonomy" id="1849047"/>
    <lineage>
        <taxon>Eukaryota</taxon>
        <taxon>Fungi</taxon>
        <taxon>Dikarya</taxon>
        <taxon>Ascomycota</taxon>
        <taxon>Pezizomycotina</taxon>
        <taxon>Leotiomycetes</taxon>
        <taxon>Helotiales</taxon>
        <taxon>Dermateaceae</taxon>
        <taxon>Coleophoma</taxon>
    </lineage>
</organism>
<evidence type="ECO:0000313" key="3">
    <source>
        <dbReference type="Proteomes" id="UP000256645"/>
    </source>
</evidence>
<reference evidence="2 3" key="1">
    <citation type="journal article" date="2018" name="IMA Fungus">
        <title>IMA Genome-F 9: Draft genome sequence of Annulohypoxylon stygium, Aspergillus mulundensis, Berkeleyomyces basicola (syn. Thielaviopsis basicola), Ceratocystis smalleyi, two Cercospora beticola strains, Coleophoma cylindrospora, Fusarium fracticaudum, Phialophora cf. hyalina, and Morchella septimelata.</title>
        <authorList>
            <person name="Wingfield B.D."/>
            <person name="Bills G.F."/>
            <person name="Dong Y."/>
            <person name="Huang W."/>
            <person name="Nel W.J."/>
            <person name="Swalarsk-Parry B.S."/>
            <person name="Vaghefi N."/>
            <person name="Wilken P.M."/>
            <person name="An Z."/>
            <person name="de Beer Z.W."/>
            <person name="De Vos L."/>
            <person name="Chen L."/>
            <person name="Duong T.A."/>
            <person name="Gao Y."/>
            <person name="Hammerbacher A."/>
            <person name="Kikkert J.R."/>
            <person name="Li Y."/>
            <person name="Li H."/>
            <person name="Li K."/>
            <person name="Li Q."/>
            <person name="Liu X."/>
            <person name="Ma X."/>
            <person name="Naidoo K."/>
            <person name="Pethybridge S.J."/>
            <person name="Sun J."/>
            <person name="Steenkamp E.T."/>
            <person name="van der Nest M.A."/>
            <person name="van Wyk S."/>
            <person name="Wingfield M.J."/>
            <person name="Xiong C."/>
            <person name="Yue Q."/>
            <person name="Zhang X."/>
        </authorList>
    </citation>
    <scope>NUCLEOTIDE SEQUENCE [LARGE SCALE GENOMIC DNA]</scope>
    <source>
        <strain evidence="2 3">BP6252</strain>
    </source>
</reference>
<feature type="region of interest" description="Disordered" evidence="1">
    <location>
        <begin position="1"/>
        <end position="73"/>
    </location>
</feature>
<feature type="compositionally biased region" description="Polar residues" evidence="1">
    <location>
        <begin position="19"/>
        <end position="33"/>
    </location>
</feature>
<dbReference type="STRING" id="1849047.A0A3D8S0T5"/>
<dbReference type="AlphaFoldDB" id="A0A3D8S0T5"/>
<proteinExistence type="predicted"/>
<dbReference type="Gene3D" id="6.10.280.100">
    <property type="match status" value="1"/>
</dbReference>
<dbReference type="InterPro" id="IPR007250">
    <property type="entry name" value="HSP9_HSP12"/>
</dbReference>
<keyword evidence="3" id="KW-1185">Reference proteome</keyword>
<dbReference type="Pfam" id="PF04119">
    <property type="entry name" value="HSP9_HSP12"/>
    <property type="match status" value="1"/>
</dbReference>
<comment type="caution">
    <text evidence="2">The sequence shown here is derived from an EMBL/GenBank/DDBJ whole genome shotgun (WGS) entry which is preliminary data.</text>
</comment>
<name>A0A3D8S0T5_9HELO</name>
<dbReference type="PIRSF" id="PIRSF002590">
    <property type="entry name" value="HSP9/HSP12_fun"/>
    <property type="match status" value="1"/>
</dbReference>
<evidence type="ECO:0000256" key="1">
    <source>
        <dbReference type="SAM" id="MobiDB-lite"/>
    </source>
</evidence>
<dbReference type="OrthoDB" id="2348401at2759"/>
<dbReference type="Proteomes" id="UP000256645">
    <property type="component" value="Unassembled WGS sequence"/>
</dbReference>
<gene>
    <name evidence="2" type="ORF">BP6252_04561</name>
</gene>
<accession>A0A3D8S0T5</accession>
<protein>
    <submittedName>
        <fullName evidence="2">Chaperone shock protein-like protein Hsp12</fullName>
    </submittedName>
</protein>
<evidence type="ECO:0000313" key="2">
    <source>
        <dbReference type="EMBL" id="RDW79923.1"/>
    </source>
</evidence>
<feature type="compositionally biased region" description="Basic and acidic residues" evidence="1">
    <location>
        <begin position="1"/>
        <end position="18"/>
    </location>
</feature>
<sequence length="104" mass="10724">MSDSMRKGLGDQVSEKVTPDSQKTYAQKASETITGLGDKVAGTIQPEGDKSTTQKMGDATRSGGDDAQAQGQGILASVQQTAGDLANYASETLQSAADALKKQT</sequence>